<sequence>MAHWMHGNEAEQGRVSEISDPEARIYPTFSWGEREIGCKTRTYGDGACVHAPSVFFIRR</sequence>
<keyword evidence="2" id="KW-1185">Reference proteome</keyword>
<reference evidence="1 2" key="1">
    <citation type="journal article" date="2021" name="Int. J. Syst. Evol. Microbiol.">
        <title>Reticulibacter mediterranei gen. nov., sp. nov., within the new family Reticulibacteraceae fam. nov., and Ktedonospora formicarum gen. nov., sp. nov., Ktedonobacter robiniae sp. nov., Dictyobacter formicarum sp. nov. and Dictyobacter arantiisoli sp. nov., belonging to the class Ktedonobacteria.</title>
        <authorList>
            <person name="Yabe S."/>
            <person name="Zheng Y."/>
            <person name="Wang C.M."/>
            <person name="Sakai Y."/>
            <person name="Abe K."/>
            <person name="Yokota A."/>
            <person name="Donadio S."/>
            <person name="Cavaletti L."/>
            <person name="Monciardini P."/>
        </authorList>
    </citation>
    <scope>NUCLEOTIDE SEQUENCE [LARGE SCALE GENOMIC DNA]</scope>
    <source>
        <strain evidence="1 2">SOSP1-9</strain>
    </source>
</reference>
<comment type="caution">
    <text evidence="1">The sequence shown here is derived from an EMBL/GenBank/DDBJ whole genome shotgun (WGS) entry which is preliminary data.</text>
</comment>
<evidence type="ECO:0000313" key="2">
    <source>
        <dbReference type="Proteomes" id="UP000635565"/>
    </source>
</evidence>
<proteinExistence type="predicted"/>
<protein>
    <submittedName>
        <fullName evidence="1">Uncharacterized protein</fullName>
    </submittedName>
</protein>
<name>A0ABQ3VSI5_9CHLR</name>
<evidence type="ECO:0000313" key="1">
    <source>
        <dbReference type="EMBL" id="GHO88783.1"/>
    </source>
</evidence>
<gene>
    <name evidence="1" type="ORF">KSZ_67890</name>
</gene>
<accession>A0ABQ3VSI5</accession>
<dbReference type="Proteomes" id="UP000635565">
    <property type="component" value="Unassembled WGS sequence"/>
</dbReference>
<organism evidence="1 2">
    <name type="scientific">Dictyobacter formicarum</name>
    <dbReference type="NCBI Taxonomy" id="2778368"/>
    <lineage>
        <taxon>Bacteria</taxon>
        <taxon>Bacillati</taxon>
        <taxon>Chloroflexota</taxon>
        <taxon>Ktedonobacteria</taxon>
        <taxon>Ktedonobacterales</taxon>
        <taxon>Dictyobacteraceae</taxon>
        <taxon>Dictyobacter</taxon>
    </lineage>
</organism>
<dbReference type="EMBL" id="BNJJ01000027">
    <property type="protein sequence ID" value="GHO88783.1"/>
    <property type="molecule type" value="Genomic_DNA"/>
</dbReference>